<dbReference type="EC" id="2.1.1.37" evidence="8"/>
<dbReference type="AlphaFoldDB" id="A0A5S4WY51"/>
<dbReference type="InterPro" id="IPR050390">
    <property type="entry name" value="C5-Methyltransferase"/>
</dbReference>
<dbReference type="InterPro" id="IPR018117">
    <property type="entry name" value="C5_DNA_meth_AS"/>
</dbReference>
<evidence type="ECO:0000256" key="4">
    <source>
        <dbReference type="ARBA" id="ARBA00022747"/>
    </source>
</evidence>
<dbReference type="Proteomes" id="UP000324853">
    <property type="component" value="Unassembled WGS sequence"/>
</dbReference>
<evidence type="ECO:0000313" key="10">
    <source>
        <dbReference type="Proteomes" id="UP000324853"/>
    </source>
</evidence>
<dbReference type="Gene3D" id="3.90.120.10">
    <property type="entry name" value="DNA Methylase, subunit A, domain 2"/>
    <property type="match status" value="1"/>
</dbReference>
<comment type="caution">
    <text evidence="9">The sequence shown here is derived from an EMBL/GenBank/DDBJ whole genome shotgun (WGS) entry which is preliminary data.</text>
</comment>
<dbReference type="GO" id="GO:0009307">
    <property type="term" value="P:DNA restriction-modification system"/>
    <property type="evidence" value="ECO:0007669"/>
    <property type="project" value="UniProtKB-KW"/>
</dbReference>
<keyword evidence="1 6" id="KW-0489">Methyltransferase</keyword>
<dbReference type="InterPro" id="IPR001525">
    <property type="entry name" value="C5_MeTfrase"/>
</dbReference>
<evidence type="ECO:0000256" key="1">
    <source>
        <dbReference type="ARBA" id="ARBA00022603"/>
    </source>
</evidence>
<name>A0A5S4WY51_9BRAD</name>
<dbReference type="PROSITE" id="PS51679">
    <property type="entry name" value="SAM_MT_C5"/>
    <property type="match status" value="1"/>
</dbReference>
<evidence type="ECO:0000256" key="8">
    <source>
        <dbReference type="RuleBase" id="RU000417"/>
    </source>
</evidence>
<dbReference type="GO" id="GO:0032259">
    <property type="term" value="P:methylation"/>
    <property type="evidence" value="ECO:0007669"/>
    <property type="project" value="UniProtKB-KW"/>
</dbReference>
<dbReference type="InterPro" id="IPR029063">
    <property type="entry name" value="SAM-dependent_MTases_sf"/>
</dbReference>
<gene>
    <name evidence="9" type="ORF">FXB38_07500</name>
</gene>
<dbReference type="GO" id="GO:0003886">
    <property type="term" value="F:DNA (cytosine-5-)-methyltransferase activity"/>
    <property type="evidence" value="ECO:0007669"/>
    <property type="project" value="UniProtKB-EC"/>
</dbReference>
<dbReference type="SUPFAM" id="SSF53335">
    <property type="entry name" value="S-adenosyl-L-methionine-dependent methyltransferases"/>
    <property type="match status" value="1"/>
</dbReference>
<comment type="catalytic activity">
    <reaction evidence="5 8">
        <text>a 2'-deoxycytidine in DNA + S-adenosyl-L-methionine = a 5-methyl-2'-deoxycytidine in DNA + S-adenosyl-L-homocysteine + H(+)</text>
        <dbReference type="Rhea" id="RHEA:13681"/>
        <dbReference type="Rhea" id="RHEA-COMP:11369"/>
        <dbReference type="Rhea" id="RHEA-COMP:11370"/>
        <dbReference type="ChEBI" id="CHEBI:15378"/>
        <dbReference type="ChEBI" id="CHEBI:57856"/>
        <dbReference type="ChEBI" id="CHEBI:59789"/>
        <dbReference type="ChEBI" id="CHEBI:85452"/>
        <dbReference type="ChEBI" id="CHEBI:85454"/>
        <dbReference type="EC" id="2.1.1.37"/>
    </reaction>
</comment>
<dbReference type="GO" id="GO:0003677">
    <property type="term" value="F:DNA binding"/>
    <property type="evidence" value="ECO:0007669"/>
    <property type="project" value="TreeGrafter"/>
</dbReference>
<dbReference type="PANTHER" id="PTHR10629:SF52">
    <property type="entry name" value="DNA (CYTOSINE-5)-METHYLTRANSFERASE 1"/>
    <property type="match status" value="1"/>
</dbReference>
<keyword evidence="2 6" id="KW-0808">Transferase</keyword>
<keyword evidence="10" id="KW-1185">Reference proteome</keyword>
<dbReference type="GO" id="GO:0044027">
    <property type="term" value="P:negative regulation of gene expression via chromosomal CpG island methylation"/>
    <property type="evidence" value="ECO:0007669"/>
    <property type="project" value="TreeGrafter"/>
</dbReference>
<evidence type="ECO:0000256" key="2">
    <source>
        <dbReference type="ARBA" id="ARBA00022679"/>
    </source>
</evidence>
<dbReference type="PROSITE" id="PS00094">
    <property type="entry name" value="C5_MTASE_1"/>
    <property type="match status" value="1"/>
</dbReference>
<proteinExistence type="inferred from homology"/>
<evidence type="ECO:0000256" key="5">
    <source>
        <dbReference type="ARBA" id="ARBA00047422"/>
    </source>
</evidence>
<feature type="active site" evidence="6">
    <location>
        <position position="94"/>
    </location>
</feature>
<evidence type="ECO:0000256" key="3">
    <source>
        <dbReference type="ARBA" id="ARBA00022691"/>
    </source>
</evidence>
<sequence length="440" mass="49609">MPQTSKHKNPPRGFRCLDLFAGAGGLSEGFRQAGFRTIAATDIDPSAGATYLHNHQKHGTRFVLGDISERSVKEELFDAVEGIELDAVIGGPPCQGFSQVRNHNRLINDPRNKLYRHYVSVIRTLRPRTFVMENVPGLENLGGGAVRAQILEDLAIDNEYRVECRVLDAAGFGVPQSRLRILFIGVRRDLELAPHFPESQFLGSLPYLERRPSGERWKYRHGKSSETVRSLAKLLDPSNSQLVTVEQAIGDLDWLTPNKKLVRKPSNEAIEYQSKALSAYQKARRAGSNALFNADVPSIREDTVLRLRSIPQGGNFRDLPEHLALRYLSEKKWGPELGRDTLSRKYFFAYRKLYPQHFSWTLNTKADCVFHYGKPRALTVREFARLHSFDDTYHFLAGDRHSRYRQVGNAVPPLFAKAIGETLAAILAHADKAKQLALAL</sequence>
<dbReference type="OrthoDB" id="9813719at2"/>
<dbReference type="RefSeq" id="WP_148750241.1">
    <property type="nucleotide sequence ID" value="NZ_VSSR01000013.1"/>
</dbReference>
<dbReference type="Pfam" id="PF00145">
    <property type="entry name" value="DNA_methylase"/>
    <property type="match status" value="1"/>
</dbReference>
<evidence type="ECO:0000256" key="7">
    <source>
        <dbReference type="RuleBase" id="RU000416"/>
    </source>
</evidence>
<protein>
    <recommendedName>
        <fullName evidence="8">Cytosine-specific methyltransferase</fullName>
        <ecNumber evidence="8">2.1.1.37</ecNumber>
    </recommendedName>
</protein>
<keyword evidence="3 6" id="KW-0949">S-adenosyl-L-methionine</keyword>
<comment type="similarity">
    <text evidence="6 7">Belongs to the class I-like SAM-binding methyltransferase superfamily. C5-methyltransferase family.</text>
</comment>
<evidence type="ECO:0000313" key="9">
    <source>
        <dbReference type="EMBL" id="TYL86318.1"/>
    </source>
</evidence>
<dbReference type="EMBL" id="VSSR01000013">
    <property type="protein sequence ID" value="TYL86318.1"/>
    <property type="molecule type" value="Genomic_DNA"/>
</dbReference>
<organism evidence="9 10">
    <name type="scientific">Bradyrhizobium cytisi</name>
    <dbReference type="NCBI Taxonomy" id="515489"/>
    <lineage>
        <taxon>Bacteria</taxon>
        <taxon>Pseudomonadati</taxon>
        <taxon>Pseudomonadota</taxon>
        <taxon>Alphaproteobacteria</taxon>
        <taxon>Hyphomicrobiales</taxon>
        <taxon>Nitrobacteraceae</taxon>
        <taxon>Bradyrhizobium</taxon>
    </lineage>
</organism>
<keyword evidence="4" id="KW-0680">Restriction system</keyword>
<dbReference type="PRINTS" id="PR00105">
    <property type="entry name" value="C5METTRFRASE"/>
</dbReference>
<reference evidence="9 10" key="1">
    <citation type="submission" date="2019-08" db="EMBL/GenBank/DDBJ databases">
        <title>Bradyrhizobium hipponensis sp. nov., a rhizobium isolated from a Lupinus angustifolius root nodule in Tunisia.</title>
        <authorList>
            <person name="Off K."/>
            <person name="Rejili M."/>
            <person name="Mars M."/>
            <person name="Brachmann A."/>
            <person name="Marin M."/>
        </authorList>
    </citation>
    <scope>NUCLEOTIDE SEQUENCE [LARGE SCALE GENOMIC DNA]</scope>
    <source>
        <strain evidence="9 10">CTAW11</strain>
    </source>
</reference>
<accession>A0A5S4WY51</accession>
<evidence type="ECO:0000256" key="6">
    <source>
        <dbReference type="PROSITE-ProRule" id="PRU01016"/>
    </source>
</evidence>
<dbReference type="NCBIfam" id="TIGR00675">
    <property type="entry name" value="dcm"/>
    <property type="match status" value="1"/>
</dbReference>
<dbReference type="Gene3D" id="3.40.50.150">
    <property type="entry name" value="Vaccinia Virus protein VP39"/>
    <property type="match status" value="1"/>
</dbReference>
<dbReference type="PANTHER" id="PTHR10629">
    <property type="entry name" value="CYTOSINE-SPECIFIC METHYLTRANSFERASE"/>
    <property type="match status" value="1"/>
</dbReference>